<keyword evidence="2" id="KW-0812">Transmembrane</keyword>
<feature type="transmembrane region" description="Helical" evidence="2">
    <location>
        <begin position="354"/>
        <end position="376"/>
    </location>
</feature>
<evidence type="ECO:0000313" key="4">
    <source>
        <dbReference type="EMBL" id="EME87596.1"/>
    </source>
</evidence>
<name>N1Q7I1_PSEFD</name>
<evidence type="ECO:0000256" key="1">
    <source>
        <dbReference type="SAM" id="MobiDB-lite"/>
    </source>
</evidence>
<feature type="region of interest" description="Disordered" evidence="1">
    <location>
        <begin position="309"/>
        <end position="346"/>
    </location>
</feature>
<dbReference type="KEGG" id="pfj:MYCFIDRAFT_212946"/>
<keyword evidence="2" id="KW-0472">Membrane</keyword>
<dbReference type="VEuPathDB" id="FungiDB:MYCFIDRAFT_212946"/>
<feature type="chain" id="PRO_5004109971" evidence="3">
    <location>
        <begin position="21"/>
        <end position="449"/>
    </location>
</feature>
<dbReference type="Proteomes" id="UP000016932">
    <property type="component" value="Unassembled WGS sequence"/>
</dbReference>
<dbReference type="eggNOG" id="ENOG502TII9">
    <property type="taxonomic scope" value="Eukaryota"/>
</dbReference>
<evidence type="ECO:0000256" key="2">
    <source>
        <dbReference type="SAM" id="Phobius"/>
    </source>
</evidence>
<feature type="region of interest" description="Disordered" evidence="1">
    <location>
        <begin position="383"/>
        <end position="449"/>
    </location>
</feature>
<dbReference type="GeneID" id="19337861"/>
<dbReference type="EMBL" id="KB446555">
    <property type="protein sequence ID" value="EME87596.1"/>
    <property type="molecule type" value="Genomic_DNA"/>
</dbReference>
<dbReference type="AlphaFoldDB" id="N1Q7I1"/>
<feature type="compositionally biased region" description="Low complexity" evidence="1">
    <location>
        <begin position="324"/>
        <end position="344"/>
    </location>
</feature>
<accession>N1Q7I1</accession>
<dbReference type="STRING" id="383855.N1Q7I1"/>
<keyword evidence="3" id="KW-0732">Signal</keyword>
<dbReference type="PANTHER" id="PTHR16861:SF4">
    <property type="entry name" value="SH3 DOMAIN PROTEIN (AFU_ORTHOLOGUE AFUA_1G13610)"/>
    <property type="match status" value="1"/>
</dbReference>
<organism evidence="4 5">
    <name type="scientific">Pseudocercospora fijiensis (strain CIRAD86)</name>
    <name type="common">Black leaf streak disease fungus</name>
    <name type="synonym">Mycosphaerella fijiensis</name>
    <dbReference type="NCBI Taxonomy" id="383855"/>
    <lineage>
        <taxon>Eukaryota</taxon>
        <taxon>Fungi</taxon>
        <taxon>Dikarya</taxon>
        <taxon>Ascomycota</taxon>
        <taxon>Pezizomycotina</taxon>
        <taxon>Dothideomycetes</taxon>
        <taxon>Dothideomycetidae</taxon>
        <taxon>Mycosphaerellales</taxon>
        <taxon>Mycosphaerellaceae</taxon>
        <taxon>Pseudocercospora</taxon>
    </lineage>
</organism>
<sequence>MEPAVVRLLVLALCLSLSRADSLLKGDNGTAVPIWALSASIAGGKSTICNKTFADANGTGIINFNPNVAQGPQAGQPDNLSGSTLPSMFAVTVANPGFTNPSNDSSSYTLWYNTNGANYSNDYALGYDVCAIAGLSLNYNTQLRGQTDNGSCLSTLDQPCISAIKAFAAQQAAWLTTPSPGPDSNLTNTSLPGICRTLATEISNNLPQECSYFFQNSAAAIGWPLTSYGDSYDTALFPDCTLNGTWNNMLGIFNNASEAVYDAWFQAVTPVIAIWMPVASYSNQGAQVTIAETVAELACGHIDTVVDGSYEPPAAPSPTPVAYNSTSNSNNSTSNATNATTSSNNEDDGLSGGAIGGIVVGVVLGIALILGLAWLWRRQTKRKRKTTAELSATEISDEQRRHELGGAAKGELPGEGPKEKYGRQVSELDGQKPGELEGSQGRGPVELPT</sequence>
<dbReference type="HOGENOM" id="CLU_634631_0_0_1"/>
<evidence type="ECO:0000256" key="3">
    <source>
        <dbReference type="SAM" id="SignalP"/>
    </source>
</evidence>
<reference evidence="4 5" key="1">
    <citation type="journal article" date="2012" name="PLoS Pathog.">
        <title>Diverse lifestyles and strategies of plant pathogenesis encoded in the genomes of eighteen Dothideomycetes fungi.</title>
        <authorList>
            <person name="Ohm R.A."/>
            <person name="Feau N."/>
            <person name="Henrissat B."/>
            <person name="Schoch C.L."/>
            <person name="Horwitz B.A."/>
            <person name="Barry K.W."/>
            <person name="Condon B.J."/>
            <person name="Copeland A.C."/>
            <person name="Dhillon B."/>
            <person name="Glaser F."/>
            <person name="Hesse C.N."/>
            <person name="Kosti I."/>
            <person name="LaButti K."/>
            <person name="Lindquist E.A."/>
            <person name="Lucas S."/>
            <person name="Salamov A.A."/>
            <person name="Bradshaw R.E."/>
            <person name="Ciuffetti L."/>
            <person name="Hamelin R.C."/>
            <person name="Kema G.H.J."/>
            <person name="Lawrence C."/>
            <person name="Scott J.A."/>
            <person name="Spatafora J.W."/>
            <person name="Turgeon B.G."/>
            <person name="de Wit P.J.G.M."/>
            <person name="Zhong S."/>
            <person name="Goodwin S.B."/>
            <person name="Grigoriev I.V."/>
        </authorList>
    </citation>
    <scope>NUCLEOTIDE SEQUENCE [LARGE SCALE GENOMIC DNA]</scope>
    <source>
        <strain evidence="4 5">CIRAD86</strain>
    </source>
</reference>
<keyword evidence="2" id="KW-1133">Transmembrane helix</keyword>
<feature type="signal peptide" evidence="3">
    <location>
        <begin position="1"/>
        <end position="20"/>
    </location>
</feature>
<proteinExistence type="predicted"/>
<evidence type="ECO:0000313" key="5">
    <source>
        <dbReference type="Proteomes" id="UP000016932"/>
    </source>
</evidence>
<dbReference type="RefSeq" id="XP_007920986.1">
    <property type="nucleotide sequence ID" value="XM_007922795.1"/>
</dbReference>
<dbReference type="OrthoDB" id="3649267at2759"/>
<protein>
    <submittedName>
        <fullName evidence="4">Uncharacterized protein</fullName>
    </submittedName>
</protein>
<dbReference type="PANTHER" id="PTHR16861">
    <property type="entry name" value="GLYCOPROTEIN 38"/>
    <property type="match status" value="1"/>
</dbReference>
<keyword evidence="5" id="KW-1185">Reference proteome</keyword>
<gene>
    <name evidence="4" type="ORF">MYCFIDRAFT_212946</name>
</gene>